<gene>
    <name evidence="1" type="ORF">SCUD_LOCUS22667</name>
</gene>
<name>A0A183L5Q1_9TREM</name>
<dbReference type="Proteomes" id="UP000279833">
    <property type="component" value="Unassembled WGS sequence"/>
</dbReference>
<dbReference type="STRING" id="6186.A0A183L5Q1"/>
<accession>A0A183L5Q1</accession>
<dbReference type="AlphaFoldDB" id="A0A183L5Q1"/>
<evidence type="ECO:0000313" key="3">
    <source>
        <dbReference type="WBParaSite" id="SCUD_0002267001-mRNA-1"/>
    </source>
</evidence>
<proteinExistence type="predicted"/>
<evidence type="ECO:0000313" key="1">
    <source>
        <dbReference type="EMBL" id="VDP79734.1"/>
    </source>
</evidence>
<dbReference type="WBParaSite" id="SCUD_0002267001-mRNA-1">
    <property type="protein sequence ID" value="SCUD_0002267001-mRNA-1"/>
    <property type="gene ID" value="SCUD_0002267001"/>
</dbReference>
<sequence>RGLGYEWQPKALTIIQGDSVVWIWNTSTRVNPLMIAEISGLEDLTPTDSGFHSGQPTQNGNIIKWIKSIDLCTLYSTE</sequence>
<keyword evidence="2" id="KW-1185">Reference proteome</keyword>
<dbReference type="EMBL" id="UZAK01050251">
    <property type="protein sequence ID" value="VDP79734.1"/>
    <property type="molecule type" value="Genomic_DNA"/>
</dbReference>
<organism evidence="3">
    <name type="scientific">Schistosoma curassoni</name>
    <dbReference type="NCBI Taxonomy" id="6186"/>
    <lineage>
        <taxon>Eukaryota</taxon>
        <taxon>Metazoa</taxon>
        <taxon>Spiralia</taxon>
        <taxon>Lophotrochozoa</taxon>
        <taxon>Platyhelminthes</taxon>
        <taxon>Trematoda</taxon>
        <taxon>Digenea</taxon>
        <taxon>Strigeidida</taxon>
        <taxon>Schistosomatoidea</taxon>
        <taxon>Schistosomatidae</taxon>
        <taxon>Schistosoma</taxon>
    </lineage>
</organism>
<reference evidence="3" key="1">
    <citation type="submission" date="2016-06" db="UniProtKB">
        <authorList>
            <consortium name="WormBaseParasite"/>
        </authorList>
    </citation>
    <scope>IDENTIFICATION</scope>
</reference>
<evidence type="ECO:0000313" key="2">
    <source>
        <dbReference type="Proteomes" id="UP000279833"/>
    </source>
</evidence>
<protein>
    <submittedName>
        <fullName evidence="3">WD_REPEATS_REGION domain-containing protein</fullName>
    </submittedName>
</protein>
<reference evidence="1 2" key="2">
    <citation type="submission" date="2018-11" db="EMBL/GenBank/DDBJ databases">
        <authorList>
            <consortium name="Pathogen Informatics"/>
        </authorList>
    </citation>
    <scope>NUCLEOTIDE SEQUENCE [LARGE SCALE GENOMIC DNA]</scope>
    <source>
        <strain evidence="1">Dakar</strain>
        <strain evidence="2">Dakar, Senegal</strain>
    </source>
</reference>